<dbReference type="RefSeq" id="WP_184825186.1">
    <property type="nucleotide sequence ID" value="NZ_BMTK01000005.1"/>
</dbReference>
<dbReference type="Proteomes" id="UP000579523">
    <property type="component" value="Unassembled WGS sequence"/>
</dbReference>
<feature type="compositionally biased region" description="Low complexity" evidence="1">
    <location>
        <begin position="116"/>
        <end position="156"/>
    </location>
</feature>
<dbReference type="EMBL" id="JACHJI010000009">
    <property type="protein sequence ID" value="MBB4901048.1"/>
    <property type="molecule type" value="Genomic_DNA"/>
</dbReference>
<evidence type="ECO:0000256" key="2">
    <source>
        <dbReference type="SAM" id="SignalP"/>
    </source>
</evidence>
<feature type="signal peptide" evidence="2">
    <location>
        <begin position="1"/>
        <end position="24"/>
    </location>
</feature>
<evidence type="ECO:0000256" key="1">
    <source>
        <dbReference type="SAM" id="MobiDB-lite"/>
    </source>
</evidence>
<sequence>MGSLRLALCTGALAAAAYAPTAYAAGGEGVSVVPAAPAPGSEVTLEVAGCTGRTAVAVSPAFVSDARLTVAGDVLVGESRVRSSLTAGTYGVRVDCGGTERTGTLEVAPASAPSGRPTASAPSGRPAAPAVPVTPASPVAPVDAGGGATARMAAGTPREGGPGTAQTVIGLALVAAAAVAVVRDRVRRSGGAG</sequence>
<feature type="region of interest" description="Disordered" evidence="1">
    <location>
        <begin position="105"/>
        <end position="163"/>
    </location>
</feature>
<organism evidence="3 4">
    <name type="scientific">Streptomyces griseomycini</name>
    <dbReference type="NCBI Taxonomy" id="66895"/>
    <lineage>
        <taxon>Bacteria</taxon>
        <taxon>Bacillati</taxon>
        <taxon>Actinomycetota</taxon>
        <taxon>Actinomycetes</taxon>
        <taxon>Kitasatosporales</taxon>
        <taxon>Streptomycetaceae</taxon>
        <taxon>Streptomyces</taxon>
    </lineage>
</organism>
<gene>
    <name evidence="3" type="ORF">FHS37_005128</name>
</gene>
<comment type="caution">
    <text evidence="3">The sequence shown here is derived from an EMBL/GenBank/DDBJ whole genome shotgun (WGS) entry which is preliminary data.</text>
</comment>
<proteinExistence type="predicted"/>
<evidence type="ECO:0000313" key="3">
    <source>
        <dbReference type="EMBL" id="MBB4901048.1"/>
    </source>
</evidence>
<keyword evidence="2" id="KW-0732">Signal</keyword>
<accession>A0A7W7V8B6</accession>
<protein>
    <recommendedName>
        <fullName evidence="5">Lipoprotein</fullName>
    </recommendedName>
</protein>
<evidence type="ECO:0000313" key="4">
    <source>
        <dbReference type="Proteomes" id="UP000579523"/>
    </source>
</evidence>
<feature type="chain" id="PRO_5031166572" description="Lipoprotein" evidence="2">
    <location>
        <begin position="25"/>
        <end position="193"/>
    </location>
</feature>
<reference evidence="3 4" key="1">
    <citation type="submission" date="2020-08" db="EMBL/GenBank/DDBJ databases">
        <title>Genomic Encyclopedia of Type Strains, Phase III (KMG-III): the genomes of soil and plant-associated and newly described type strains.</title>
        <authorList>
            <person name="Whitman W."/>
        </authorList>
    </citation>
    <scope>NUCLEOTIDE SEQUENCE [LARGE SCALE GENOMIC DNA]</scope>
    <source>
        <strain evidence="3 4">CECT 3273</strain>
    </source>
</reference>
<dbReference type="AlphaFoldDB" id="A0A7W7V8B6"/>
<keyword evidence="4" id="KW-1185">Reference proteome</keyword>
<evidence type="ECO:0008006" key="5">
    <source>
        <dbReference type="Google" id="ProtNLM"/>
    </source>
</evidence>
<name>A0A7W7V8B6_9ACTN</name>